<dbReference type="SUPFAM" id="SSF52087">
    <property type="entry name" value="CRAL/TRIO domain"/>
    <property type="match status" value="1"/>
</dbReference>
<feature type="domain" description="CRAL-TRIO" evidence="1">
    <location>
        <begin position="86"/>
        <end position="244"/>
    </location>
</feature>
<dbReference type="Pfam" id="PF00650">
    <property type="entry name" value="CRAL_TRIO"/>
    <property type="match status" value="1"/>
</dbReference>
<dbReference type="PANTHER" id="PTHR46384:SF1">
    <property type="entry name" value="MOTILE SPERM DOMAIN-CONTAINING PROTEIN 2"/>
    <property type="match status" value="1"/>
</dbReference>
<dbReference type="CDD" id="cd00170">
    <property type="entry name" value="SEC14"/>
    <property type="match status" value="1"/>
</dbReference>
<sequence>MVLEVKMIVTPDHVKELRQRFVTKLEDEGSPVPGGFHPADLARVHENDLWLTKFLEEKELNMNDAFNMLWDTCIWRKEFGVNDLTADNIRQDYRDAGLYFPHTARDIDGKVLFMFRCKLYQRGTKDLKELKRVLIYWIERTIREQNGDLITPVFDMTDCGLSHIDLPYTQYIINIFKNYYPEQINYIIVYDMAWILNATFQVIKKLLPAKAVERLKLLNAKTVKEFIDEENMPALWNGKNTYEFSWTPEKLLTLSNGTTNGTKALLTQGQSNGDILKDKKVSSISL</sequence>
<dbReference type="PROSITE" id="PS50191">
    <property type="entry name" value="CRAL_TRIO"/>
    <property type="match status" value="1"/>
</dbReference>
<protein>
    <submittedName>
        <fullName evidence="2">CSON010363 protein</fullName>
    </submittedName>
</protein>
<gene>
    <name evidence="2" type="primary">CSON010363</name>
</gene>
<dbReference type="InterPro" id="IPR053012">
    <property type="entry name" value="ER-organelle_contact"/>
</dbReference>
<proteinExistence type="predicted"/>
<evidence type="ECO:0000313" key="2">
    <source>
        <dbReference type="EMBL" id="SSX03798.1"/>
    </source>
</evidence>
<reference evidence="3" key="2">
    <citation type="submission" date="2018-07" db="EMBL/GenBank/DDBJ databases">
        <authorList>
            <person name="Quirk P.G."/>
            <person name="Krulwich T.A."/>
        </authorList>
    </citation>
    <scope>NUCLEOTIDE SEQUENCE</scope>
</reference>
<dbReference type="InterPro" id="IPR036865">
    <property type="entry name" value="CRAL-TRIO_dom_sf"/>
</dbReference>
<dbReference type="GO" id="GO:0140284">
    <property type="term" value="C:endoplasmic reticulum-endosome membrane contact site"/>
    <property type="evidence" value="ECO:0007669"/>
    <property type="project" value="TreeGrafter"/>
</dbReference>
<dbReference type="AlphaFoldDB" id="A0A336KIX4"/>
<accession>A0A336KIX4</accession>
<dbReference type="SMART" id="SM00516">
    <property type="entry name" value="SEC14"/>
    <property type="match status" value="1"/>
</dbReference>
<dbReference type="InterPro" id="IPR036273">
    <property type="entry name" value="CRAL/TRIO_N_dom_sf"/>
</dbReference>
<dbReference type="OMA" id="YWIESVE"/>
<dbReference type="EMBL" id="UFQT01000419">
    <property type="protein sequence ID" value="SSX24163.1"/>
    <property type="molecule type" value="Genomic_DNA"/>
</dbReference>
<dbReference type="InterPro" id="IPR001251">
    <property type="entry name" value="CRAL-TRIO_dom"/>
</dbReference>
<organism evidence="2">
    <name type="scientific">Culicoides sonorensis</name>
    <name type="common">Biting midge</name>
    <dbReference type="NCBI Taxonomy" id="179676"/>
    <lineage>
        <taxon>Eukaryota</taxon>
        <taxon>Metazoa</taxon>
        <taxon>Ecdysozoa</taxon>
        <taxon>Arthropoda</taxon>
        <taxon>Hexapoda</taxon>
        <taxon>Insecta</taxon>
        <taxon>Pterygota</taxon>
        <taxon>Neoptera</taxon>
        <taxon>Endopterygota</taxon>
        <taxon>Diptera</taxon>
        <taxon>Nematocera</taxon>
        <taxon>Chironomoidea</taxon>
        <taxon>Ceratopogonidae</taxon>
        <taxon>Ceratopogoninae</taxon>
        <taxon>Culicoides</taxon>
        <taxon>Monoculicoides</taxon>
    </lineage>
</organism>
<dbReference type="Gene3D" id="3.40.525.10">
    <property type="entry name" value="CRAL-TRIO lipid binding domain"/>
    <property type="match status" value="1"/>
</dbReference>
<name>A0A336KIX4_CULSO</name>
<dbReference type="EMBL" id="UFQS01000419">
    <property type="protein sequence ID" value="SSX03798.1"/>
    <property type="molecule type" value="Genomic_DNA"/>
</dbReference>
<evidence type="ECO:0000259" key="1">
    <source>
        <dbReference type="PROSITE" id="PS50191"/>
    </source>
</evidence>
<dbReference type="SUPFAM" id="SSF46938">
    <property type="entry name" value="CRAL/TRIO N-terminal domain"/>
    <property type="match status" value="1"/>
</dbReference>
<evidence type="ECO:0000313" key="3">
    <source>
        <dbReference type="EMBL" id="SSX24163.1"/>
    </source>
</evidence>
<dbReference type="VEuPathDB" id="VectorBase:CSON010363"/>
<dbReference type="PANTHER" id="PTHR46384">
    <property type="entry name" value="MOTILE SPERM DOMAIN-CONTAINING PROTEIN 2"/>
    <property type="match status" value="1"/>
</dbReference>
<reference evidence="2" key="1">
    <citation type="submission" date="2018-04" db="EMBL/GenBank/DDBJ databases">
        <authorList>
            <person name="Go L.Y."/>
            <person name="Mitchell J.A."/>
        </authorList>
    </citation>
    <scope>NUCLEOTIDE SEQUENCE</scope>
    <source>
        <tissue evidence="2">Whole organism</tissue>
    </source>
</reference>
<dbReference type="GO" id="GO:0012505">
    <property type="term" value="C:endomembrane system"/>
    <property type="evidence" value="ECO:0007669"/>
    <property type="project" value="TreeGrafter"/>
</dbReference>